<evidence type="ECO:0000256" key="1">
    <source>
        <dbReference type="ARBA" id="ARBA00022679"/>
    </source>
</evidence>
<dbReference type="SUPFAM" id="SSF81301">
    <property type="entry name" value="Nucleotidyltransferase"/>
    <property type="match status" value="1"/>
</dbReference>
<dbReference type="InterPro" id="IPR003607">
    <property type="entry name" value="HD/PDEase_dom"/>
</dbReference>
<dbReference type="PANTHER" id="PTHR47320:SF1">
    <property type="entry name" value="BIFUNCTIONAL URIDYLYLTRANSFERASE_URIDYLYL-REMOVING ENZYME"/>
    <property type="match status" value="1"/>
</dbReference>
<dbReference type="AlphaFoldDB" id="A0A1L7D691"/>
<keyword evidence="2 7" id="KW-0548">Nucleotidyltransferase</keyword>
<dbReference type="STRING" id="161895.CPHO_04655"/>
<feature type="domain" description="HD" evidence="6">
    <location>
        <begin position="372"/>
        <end position="472"/>
    </location>
</feature>
<dbReference type="EC" id="2.7.7.59" evidence="7"/>
<dbReference type="SUPFAM" id="SSF81593">
    <property type="entry name" value="Nucleotidyltransferase substrate binding subunit/domain"/>
    <property type="match status" value="1"/>
</dbReference>
<keyword evidence="5" id="KW-0511">Multifunctional enzyme</keyword>
<dbReference type="Proteomes" id="UP000185491">
    <property type="component" value="Chromosome"/>
</dbReference>
<name>A0A1L7D691_9CORY</name>
<dbReference type="CDD" id="cd00077">
    <property type="entry name" value="HDc"/>
    <property type="match status" value="1"/>
</dbReference>
<dbReference type="Pfam" id="PF01966">
    <property type="entry name" value="HD"/>
    <property type="match status" value="1"/>
</dbReference>
<dbReference type="InterPro" id="IPR043519">
    <property type="entry name" value="NT_sf"/>
</dbReference>
<dbReference type="KEGG" id="cpho:CPHO_04655"/>
<dbReference type="Gene3D" id="1.10.3090.10">
    <property type="entry name" value="cca-adding enzyme, domain 2"/>
    <property type="match status" value="1"/>
</dbReference>
<dbReference type="NCBIfam" id="NF001265">
    <property type="entry name" value="PRK00227.1"/>
    <property type="match status" value="1"/>
</dbReference>
<keyword evidence="1 7" id="KW-0808">Transferase</keyword>
<evidence type="ECO:0000256" key="2">
    <source>
        <dbReference type="ARBA" id="ARBA00022695"/>
    </source>
</evidence>
<dbReference type="InterPro" id="IPR006674">
    <property type="entry name" value="HD_domain"/>
</dbReference>
<proteinExistence type="predicted"/>
<evidence type="ECO:0000256" key="3">
    <source>
        <dbReference type="ARBA" id="ARBA00022801"/>
    </source>
</evidence>
<dbReference type="SUPFAM" id="SSF109604">
    <property type="entry name" value="HD-domain/PDEase-like"/>
    <property type="match status" value="1"/>
</dbReference>
<dbReference type="InterPro" id="IPR010043">
    <property type="entry name" value="UTase/UR"/>
</dbReference>
<dbReference type="PANTHER" id="PTHR47320">
    <property type="entry name" value="BIFUNCTIONAL URIDYLYLTRANSFERASE/URIDYLYL-REMOVING ENZYME"/>
    <property type="match status" value="1"/>
</dbReference>
<dbReference type="EMBL" id="CP009249">
    <property type="protein sequence ID" value="APT93669.1"/>
    <property type="molecule type" value="Genomic_DNA"/>
</dbReference>
<dbReference type="GO" id="GO:0016787">
    <property type="term" value="F:hydrolase activity"/>
    <property type="evidence" value="ECO:0007669"/>
    <property type="project" value="UniProtKB-KW"/>
</dbReference>
<gene>
    <name evidence="7" type="primary">glnD</name>
    <name evidence="7" type="ORF">CPHO_04655</name>
</gene>
<protein>
    <submittedName>
        <fullName evidence="7">Protein-PII uridylyltransferase</fullName>
        <ecNumber evidence="7">2.7.7.59</ecNumber>
    </submittedName>
</protein>
<organism evidence="7 8">
    <name type="scientific">Corynebacterium phocae</name>
    <dbReference type="NCBI Taxonomy" id="161895"/>
    <lineage>
        <taxon>Bacteria</taxon>
        <taxon>Bacillati</taxon>
        <taxon>Actinomycetota</taxon>
        <taxon>Actinomycetes</taxon>
        <taxon>Mycobacteriales</taxon>
        <taxon>Corynebacteriaceae</taxon>
        <taxon>Corynebacterium</taxon>
    </lineage>
</organism>
<keyword evidence="3" id="KW-0378">Hydrolase</keyword>
<dbReference type="PROSITE" id="PS51831">
    <property type="entry name" value="HD"/>
    <property type="match status" value="1"/>
</dbReference>
<sequence length="693" mass="75997">MRAQAQSRAFQAVSGVQLPPGTGLAATGSFARREMTPRSDIDLILIHGPGFDESQAQDLWYPIWEEKYHLDVAVRTPEEAAHIAAQSPQSGLAQLDLAYVAGNKALVDSARAKLLATWRRQLQTGFDGFIDHAISRWHRSGAVATMTNPDLKNGRGGLRDIQLLRAFALGNLADMPNLERERDLLLDVRTLLHVHARRHRDTLDPEFAADIARDLGLGDRYELTAALVEAASAVEKALERSLAQARALVTRRSTQAVRRPLDIDVIDAGGQIDLSRKPNFDDPWLVARVAAASARTGLTVPEATWERLSHTPQPSRWTRAAVEDFYAILSSPLHSARVIRELDAAGLWERFVPDWGHIRGRLPRERTHIHSVDAHTLATVAGVAAVRTTVARPDLLLLAALFHDIGKGYGRPHEQVGSELVARQAQRMGLDVADRSRVQTVVAEHTTLARLAARLDPNSEEALDEFLSAAHFDPLVINMLAVLAKADAQATGPGVWTRRLESCVETLRGRALVAVRPRVLVTPRVVAPAEEVCLDVDWDAGLLRIGWRGPTQRDMERLLALIGSWGWTIVRSAMARQADTTVASRLEVRVQSQQLAHAIHAPRFIQAYKSSAPYEIPGIAAQPTYAAFDVGGVLEVRTVERTGALGHLLRVLPEIEYLSHDVLGATMVVQVKLRGECNRTQVVRAVTAALGGS</sequence>
<evidence type="ECO:0000313" key="8">
    <source>
        <dbReference type="Proteomes" id="UP000185491"/>
    </source>
</evidence>
<evidence type="ECO:0000256" key="5">
    <source>
        <dbReference type="ARBA" id="ARBA00023268"/>
    </source>
</evidence>
<keyword evidence="4" id="KW-0460">Magnesium</keyword>
<dbReference type="InterPro" id="IPR002934">
    <property type="entry name" value="Polymerase_NTP_transf_dom"/>
</dbReference>
<dbReference type="Pfam" id="PF01909">
    <property type="entry name" value="NTP_transf_2"/>
    <property type="match status" value="1"/>
</dbReference>
<dbReference type="SMART" id="SM00471">
    <property type="entry name" value="HDc"/>
    <property type="match status" value="1"/>
</dbReference>
<keyword evidence="8" id="KW-1185">Reference proteome</keyword>
<evidence type="ECO:0000313" key="7">
    <source>
        <dbReference type="EMBL" id="APT93669.1"/>
    </source>
</evidence>
<evidence type="ECO:0000259" key="6">
    <source>
        <dbReference type="PROSITE" id="PS51831"/>
    </source>
</evidence>
<reference evidence="7 8" key="1">
    <citation type="submission" date="2014-08" db="EMBL/GenBank/DDBJ databases">
        <title>Complete genome sequence of Corynebacterium phocae M408/89/1(T)(=DSM 44612(T)), isolated from the common seal (Phoca vitulina).</title>
        <authorList>
            <person name="Ruckert C."/>
            <person name="Albersmeier A."/>
            <person name="Winkler A."/>
            <person name="Kalinowski J."/>
        </authorList>
    </citation>
    <scope>NUCLEOTIDE SEQUENCE [LARGE SCALE GENOMIC DNA]</scope>
    <source>
        <strain evidence="7 8">M408/89/1</strain>
    </source>
</reference>
<accession>A0A1L7D691</accession>
<evidence type="ECO:0000256" key="4">
    <source>
        <dbReference type="ARBA" id="ARBA00022842"/>
    </source>
</evidence>
<dbReference type="GO" id="GO:0008773">
    <property type="term" value="F:[protein-PII] uridylyltransferase activity"/>
    <property type="evidence" value="ECO:0007669"/>
    <property type="project" value="UniProtKB-EC"/>
</dbReference>